<evidence type="ECO:0000313" key="1">
    <source>
        <dbReference type="EMBL" id="MEA0970808.1"/>
    </source>
</evidence>
<name>A0ABU5NCC4_9RICK</name>
<organism evidence="1 2">
    <name type="scientific">Candidatus Megaera venefica</name>
    <dbReference type="NCBI Taxonomy" id="2055910"/>
    <lineage>
        <taxon>Bacteria</taxon>
        <taxon>Pseudomonadati</taxon>
        <taxon>Pseudomonadota</taxon>
        <taxon>Alphaproteobacteria</taxon>
        <taxon>Rickettsiales</taxon>
        <taxon>Rickettsiaceae</taxon>
        <taxon>Candidatus Megaera</taxon>
    </lineage>
</organism>
<dbReference type="Proteomes" id="UP001291687">
    <property type="component" value="Unassembled WGS sequence"/>
</dbReference>
<sequence>MIIQSMNQAWRLGINKKGIKKPCAKVGVREIHNNLSVNFNPSINRSHITSKNY</sequence>
<keyword evidence="2" id="KW-1185">Reference proteome</keyword>
<reference evidence="1 2" key="1">
    <citation type="submission" date="2023-03" db="EMBL/GenBank/DDBJ databases">
        <title>Host association and intracellularity evolved multiple times independently in the Rickettsiales.</title>
        <authorList>
            <person name="Castelli M."/>
            <person name="Nardi T."/>
            <person name="Gammuto L."/>
            <person name="Bellinzona G."/>
            <person name="Sabaneyeva E."/>
            <person name="Potekhin A."/>
            <person name="Serra V."/>
            <person name="Petroni G."/>
            <person name="Sassera D."/>
        </authorList>
    </citation>
    <scope>NUCLEOTIDE SEQUENCE [LARGE SCALE GENOMIC DNA]</scope>
    <source>
        <strain evidence="1 2">Sr 2-6</strain>
    </source>
</reference>
<gene>
    <name evidence="1" type="ORF">Megvenef_00777</name>
</gene>
<proteinExistence type="predicted"/>
<evidence type="ECO:0000313" key="2">
    <source>
        <dbReference type="Proteomes" id="UP001291687"/>
    </source>
</evidence>
<protein>
    <submittedName>
        <fullName evidence="1">Uncharacterized protein</fullName>
    </submittedName>
</protein>
<accession>A0ABU5NCC4</accession>
<dbReference type="EMBL" id="JARJFB010000048">
    <property type="protein sequence ID" value="MEA0970808.1"/>
    <property type="molecule type" value="Genomic_DNA"/>
</dbReference>
<comment type="caution">
    <text evidence="1">The sequence shown here is derived from an EMBL/GenBank/DDBJ whole genome shotgun (WGS) entry which is preliminary data.</text>
</comment>